<feature type="transmembrane region" description="Helical" evidence="2">
    <location>
        <begin position="110"/>
        <end position="129"/>
    </location>
</feature>
<reference evidence="3 4" key="1">
    <citation type="submission" date="2010-05" db="EMBL/GenBank/DDBJ databases">
        <title>The Genome Sequence of Thecamonas trahens ATCC 50062.</title>
        <authorList>
            <consortium name="The Broad Institute Genome Sequencing Platform"/>
            <person name="Russ C."/>
            <person name="Cuomo C."/>
            <person name="Shea T."/>
            <person name="Young S.K."/>
            <person name="Zeng Q."/>
            <person name="Koehrsen M."/>
            <person name="Haas B."/>
            <person name="Borodovsky M."/>
            <person name="Guigo R."/>
            <person name="Alvarado L."/>
            <person name="Berlin A."/>
            <person name="Bochicchio J."/>
            <person name="Borenstein D."/>
            <person name="Chapman S."/>
            <person name="Chen Z."/>
            <person name="Freedman E."/>
            <person name="Gellesch M."/>
            <person name="Goldberg J."/>
            <person name="Griggs A."/>
            <person name="Gujja S."/>
            <person name="Heilman E."/>
            <person name="Heiman D."/>
            <person name="Hepburn T."/>
            <person name="Howarth C."/>
            <person name="Jen D."/>
            <person name="Larson L."/>
            <person name="Mehta T."/>
            <person name="Park D."/>
            <person name="Pearson M."/>
            <person name="Roberts A."/>
            <person name="Saif S."/>
            <person name="Shenoy N."/>
            <person name="Sisk P."/>
            <person name="Stolte C."/>
            <person name="Sykes S."/>
            <person name="Thomson T."/>
            <person name="Walk T."/>
            <person name="White J."/>
            <person name="Yandava C."/>
            <person name="Burger G."/>
            <person name="Gray M.W."/>
            <person name="Holland P.W.H."/>
            <person name="King N."/>
            <person name="Lang F.B.F."/>
            <person name="Roger A.J."/>
            <person name="Ruiz-Trillo I."/>
            <person name="Lander E."/>
            <person name="Nusbaum C."/>
        </authorList>
    </citation>
    <scope>NUCLEOTIDE SEQUENCE [LARGE SCALE GENOMIC DNA]</scope>
    <source>
        <strain evidence="3 4">ATCC 50062</strain>
    </source>
</reference>
<feature type="transmembrane region" description="Helical" evidence="2">
    <location>
        <begin position="387"/>
        <end position="410"/>
    </location>
</feature>
<dbReference type="AlphaFoldDB" id="A0A0L0DB89"/>
<feature type="region of interest" description="Disordered" evidence="1">
    <location>
        <begin position="29"/>
        <end position="62"/>
    </location>
</feature>
<keyword evidence="2" id="KW-1133">Transmembrane helix</keyword>
<dbReference type="RefSeq" id="XP_013757707.1">
    <property type="nucleotide sequence ID" value="XM_013902253.1"/>
</dbReference>
<dbReference type="Proteomes" id="UP000054408">
    <property type="component" value="Unassembled WGS sequence"/>
</dbReference>
<accession>A0A0L0DB89</accession>
<feature type="compositionally biased region" description="Low complexity" evidence="1">
    <location>
        <begin position="32"/>
        <end position="54"/>
    </location>
</feature>
<proteinExistence type="predicted"/>
<name>A0A0L0DB89_THETB</name>
<dbReference type="EMBL" id="GL349456">
    <property type="protein sequence ID" value="KNC49599.1"/>
    <property type="molecule type" value="Genomic_DNA"/>
</dbReference>
<keyword evidence="4" id="KW-1185">Reference proteome</keyword>
<evidence type="ECO:0000313" key="3">
    <source>
        <dbReference type="EMBL" id="KNC49599.1"/>
    </source>
</evidence>
<evidence type="ECO:0000256" key="2">
    <source>
        <dbReference type="SAM" id="Phobius"/>
    </source>
</evidence>
<keyword evidence="2" id="KW-0472">Membrane</keyword>
<feature type="transmembrane region" description="Helical" evidence="2">
    <location>
        <begin position="188"/>
        <end position="213"/>
    </location>
</feature>
<gene>
    <name evidence="3" type="ORF">AMSG_05639</name>
</gene>
<evidence type="ECO:0008006" key="5">
    <source>
        <dbReference type="Google" id="ProtNLM"/>
    </source>
</evidence>
<evidence type="ECO:0000256" key="1">
    <source>
        <dbReference type="SAM" id="MobiDB-lite"/>
    </source>
</evidence>
<dbReference type="GeneID" id="25565007"/>
<feature type="transmembrane region" description="Helical" evidence="2">
    <location>
        <begin position="141"/>
        <end position="168"/>
    </location>
</feature>
<evidence type="ECO:0000313" key="4">
    <source>
        <dbReference type="Proteomes" id="UP000054408"/>
    </source>
</evidence>
<protein>
    <recommendedName>
        <fullName evidence="5">Transmembrane protein</fullName>
    </recommendedName>
</protein>
<organism evidence="3 4">
    <name type="scientific">Thecamonas trahens ATCC 50062</name>
    <dbReference type="NCBI Taxonomy" id="461836"/>
    <lineage>
        <taxon>Eukaryota</taxon>
        <taxon>Apusozoa</taxon>
        <taxon>Apusomonadida</taxon>
        <taxon>Apusomonadidae</taxon>
        <taxon>Thecamonas</taxon>
    </lineage>
</organism>
<sequence>MSTPESPPSYTGGPGIELPTYEEAVAARGVVATRPSAATPAAATTPGRTTTPGRPGAGAGTRRGSVEFANLEAAAADVARLEQEAGRRGQAGAADDARPWWLPLVEPCPFTAMYLTVTFVHLFHTYLIIRFLGYGSGEPIVPLVVGLVLFLVVVPVVAIIIFFCWYLPGVTEHIDDINFYHDDELSAQFFIVLGTMAVACAVAACTGGVYLALLGVLNDPVEMYNGPVPDLGSPQLEALAAGSFARFTDPQLGWRQGVTGEHISKLRTKSGVLHLPSYTTPVTRPSTSREQVSVWACACAKPRNYGCRVFPAIDVTGGRRQGMWERAKAIGGLRIKSRKILDTCQRSASNAMAKTEFNSFYSPGISLQDAVYIEWTDLAVYRRQIKVISWSVISSFLFTALLAVVLTNIFSRCGDCYHGY</sequence>
<keyword evidence="2" id="KW-0812">Transmembrane</keyword>